<dbReference type="HAMAP" id="MF_00341">
    <property type="entry name" value="UPF0146"/>
    <property type="match status" value="1"/>
</dbReference>
<evidence type="ECO:0000256" key="1">
    <source>
        <dbReference type="ARBA" id="ARBA00006969"/>
    </source>
</evidence>
<dbReference type="AlphaFoldDB" id="A0AAE3FTK1"/>
<protein>
    <recommendedName>
        <fullName evidence="2">UPF0146 protein AArcSt11_13500</fullName>
    </recommendedName>
</protein>
<organism evidence="3 4">
    <name type="scientific">Natranaeroarchaeum aerophilus</name>
    <dbReference type="NCBI Taxonomy" id="2917711"/>
    <lineage>
        <taxon>Archaea</taxon>
        <taxon>Methanobacteriati</taxon>
        <taxon>Methanobacteriota</taxon>
        <taxon>Stenosarchaea group</taxon>
        <taxon>Halobacteria</taxon>
        <taxon>Halobacteriales</taxon>
        <taxon>Natronoarchaeaceae</taxon>
        <taxon>Natranaeroarchaeum</taxon>
    </lineage>
</organism>
<dbReference type="Gene3D" id="3.40.50.150">
    <property type="entry name" value="Vaccinia Virus protein VP39"/>
    <property type="match status" value="1"/>
</dbReference>
<comment type="similarity">
    <text evidence="1 2">Belongs to the UPF0146 family.</text>
</comment>
<evidence type="ECO:0000313" key="4">
    <source>
        <dbReference type="Proteomes" id="UP001202674"/>
    </source>
</evidence>
<reference evidence="3 4" key="1">
    <citation type="journal article" date="2022" name="Syst. Appl. Microbiol.">
        <title>Natronocalculus amylovorans gen. nov., sp. nov., and Natranaeroarchaeum aerophilus sp. nov., dominant culturable amylolytic natronoarchaea from hypersaline soda lakes in southwestern Siberia.</title>
        <authorList>
            <person name="Sorokin D.Y."/>
            <person name="Elcheninov A.G."/>
            <person name="Khizhniak T.V."/>
            <person name="Koenen M."/>
            <person name="Bale N.J."/>
            <person name="Damste J.S.S."/>
            <person name="Kublanov I.V."/>
        </authorList>
    </citation>
    <scope>NUCLEOTIDE SEQUENCE [LARGE SCALE GENOMIC DNA]</scope>
    <source>
        <strain evidence="3 4">AArc-St1-1</strain>
    </source>
</reference>
<comment type="caution">
    <text evidence="3">The sequence shown here is derived from an EMBL/GenBank/DDBJ whole genome shotgun (WGS) entry which is preliminary data.</text>
</comment>
<keyword evidence="4" id="KW-1185">Reference proteome</keyword>
<dbReference type="Pfam" id="PF03686">
    <property type="entry name" value="UPF0146"/>
    <property type="match status" value="1"/>
</dbReference>
<dbReference type="SUPFAM" id="SSF53335">
    <property type="entry name" value="S-adenosyl-L-methionine-dependent methyltransferases"/>
    <property type="match status" value="1"/>
</dbReference>
<proteinExistence type="inferred from homology"/>
<evidence type="ECO:0000313" key="3">
    <source>
        <dbReference type="EMBL" id="MCL9814668.1"/>
    </source>
</evidence>
<dbReference type="EMBL" id="JAKRVY010000008">
    <property type="protein sequence ID" value="MCL9814668.1"/>
    <property type="molecule type" value="Genomic_DNA"/>
</dbReference>
<accession>A0AAE3FTK1</accession>
<dbReference type="InterPro" id="IPR005353">
    <property type="entry name" value="UPF0146"/>
</dbReference>
<dbReference type="Proteomes" id="UP001202674">
    <property type="component" value="Unassembled WGS sequence"/>
</dbReference>
<sequence length="132" mass="14181">MPHADSAAIVDRLARFDRVVEMGVGRRPDVAAALADCGVAVTATDVTPREVPESIEFVLDDIADPVPEIYADADALYALNLPPELHTSAASVAREHDTAFIFTTLGGDPPAIPVERETLPTETLYWAREGPE</sequence>
<gene>
    <name evidence="3" type="ORF">AArcSt11_13500</name>
</gene>
<dbReference type="RefSeq" id="WP_250597822.1">
    <property type="nucleotide sequence ID" value="NZ_JAKRVY010000008.1"/>
</dbReference>
<dbReference type="InterPro" id="IPR029063">
    <property type="entry name" value="SAM-dependent_MTases_sf"/>
</dbReference>
<evidence type="ECO:0000256" key="2">
    <source>
        <dbReference type="HAMAP-Rule" id="MF_00341"/>
    </source>
</evidence>
<name>A0AAE3FTK1_9EURY</name>